<evidence type="ECO:0000313" key="2">
    <source>
        <dbReference type="Proteomes" id="UP000288429"/>
    </source>
</evidence>
<accession>A0A428TCL6</accession>
<dbReference type="AlphaFoldDB" id="A0A428TCL6"/>
<evidence type="ECO:0000313" key="1">
    <source>
        <dbReference type="EMBL" id="RSL99805.1"/>
    </source>
</evidence>
<evidence type="ECO:0008006" key="3">
    <source>
        <dbReference type="Google" id="ProtNLM"/>
    </source>
</evidence>
<comment type="caution">
    <text evidence="1">The sequence shown here is derived from an EMBL/GenBank/DDBJ whole genome shotgun (WGS) entry which is preliminary data.</text>
</comment>
<name>A0A428TCL6_9HYPO</name>
<sequence>MDRHYLLVEEVRDPLGNTMSFGNDYHHFQTVKITDHNSNVQQVALDSLGRSVGVALVGKTLQTQNGNDGDALQPFVSTSANTALAVLSDPSGEECRKLLGKAGSCTVYCLNQFETWNSDQTSSRPETPTPAFLLEISRELSFRRSENPKLHVSVTYLDGHGAPLQHIHLNGLNNVDERWLVNGASVSGATGHILRTFAPFFASTPGLVPIPDILSNVTTIFYDGIGRLVAQFHPDHTWSKTAYSPWVTAKYGVADMISVANPQEDPDVGHFFSRINCARYLPSWREMNLRGTKQQQRASIKSTSYGVNPTTTHFGCCGLPVKTVQVADGKVHSWTFYYDFSGNKIRDIDSLGLLCEVSLYDKLNRQVLVQGMDDGHVASLQDVNGRALVSWNSRGTFSRHSYDALRRETGRWMQRGREAAKLTVQIIYGEDASEASERNLKGQAWIIRDQSGKHVNSRFDIRGRCIEKTFSPAKEYKLLLDWNASPTTLDTMCEAQSYTRKVQLDNFDQALEEEDPKGNRTLRKFALSGQVKQVTHQHVDMPGGQVYLQDSVYSVDGLRLKMVYGNQTCTEFRYDKLSRQLISQKTTNKDGTVLEDLTHVYDCVSRCIYTYDASEQTKYFRNSRIEPKREYTYDAIGQLISASERALLPSSGILRPYNATTGMNPTKVIVDGQQVYEYLESYEYDLAGNIQKMTHAAVKQPKASQWTRRYFYHSTSRFSTDSRVQMSNRSTGTVSGSLSEEYDYSGDGGQVGCMTSMPQYSQLSWNCENLLGSSSTQWTKDDTPQTTYYVYDYSGKRVRKVTESFAKAGSPTRKERDTLYLDGLEI</sequence>
<dbReference type="Proteomes" id="UP000288429">
    <property type="component" value="Unassembled WGS sequence"/>
</dbReference>
<proteinExistence type="predicted"/>
<gene>
    <name evidence="1" type="ORF">CDV31_012056</name>
</gene>
<dbReference type="EMBL" id="NIZV01000215">
    <property type="protein sequence ID" value="RSL99805.1"/>
    <property type="molecule type" value="Genomic_DNA"/>
</dbReference>
<dbReference type="Gene3D" id="2.180.10.10">
    <property type="entry name" value="RHS repeat-associated core"/>
    <property type="match status" value="1"/>
</dbReference>
<organism evidence="1 2">
    <name type="scientific">Fusarium ambrosium</name>
    <dbReference type="NCBI Taxonomy" id="131363"/>
    <lineage>
        <taxon>Eukaryota</taxon>
        <taxon>Fungi</taxon>
        <taxon>Dikarya</taxon>
        <taxon>Ascomycota</taxon>
        <taxon>Pezizomycotina</taxon>
        <taxon>Sordariomycetes</taxon>
        <taxon>Hypocreomycetidae</taxon>
        <taxon>Hypocreales</taxon>
        <taxon>Nectriaceae</taxon>
        <taxon>Fusarium</taxon>
        <taxon>Fusarium solani species complex</taxon>
    </lineage>
</organism>
<protein>
    <recommendedName>
        <fullName evidence="3">Insecticide toxin TcdB middle/N-terminal domain-containing protein</fullName>
    </recommendedName>
</protein>
<reference evidence="1 2" key="1">
    <citation type="submission" date="2017-06" db="EMBL/GenBank/DDBJ databases">
        <title>Cmopartive genomic analysis of Ambrosia Fusariam Clade fungi.</title>
        <authorList>
            <person name="Stajich J.E."/>
            <person name="Carrillo J."/>
            <person name="Kijimoto T."/>
            <person name="Eskalen A."/>
            <person name="O'Donnell K."/>
            <person name="Kasson M."/>
        </authorList>
    </citation>
    <scope>NUCLEOTIDE SEQUENCE [LARGE SCALE GENOMIC DNA]</scope>
    <source>
        <strain evidence="1 2">NRRL 20438</strain>
    </source>
</reference>
<keyword evidence="2" id="KW-1185">Reference proteome</keyword>